<dbReference type="GO" id="GO:0016020">
    <property type="term" value="C:membrane"/>
    <property type="evidence" value="ECO:0007669"/>
    <property type="project" value="UniProtKB-SubCell"/>
</dbReference>
<dbReference type="InterPro" id="IPR024129">
    <property type="entry name" value="Sphingomy_SMPD4"/>
</dbReference>
<evidence type="ECO:0000256" key="3">
    <source>
        <dbReference type="ARBA" id="ARBA00022989"/>
    </source>
</evidence>
<feature type="transmembrane region" description="Helical" evidence="5">
    <location>
        <begin position="733"/>
        <end position="752"/>
    </location>
</feature>
<keyword evidence="3 5" id="KW-1133">Transmembrane helix</keyword>
<dbReference type="AlphaFoldDB" id="A0AAN9Z1Z3"/>
<dbReference type="PANTHER" id="PTHR12988">
    <property type="entry name" value="SPHINGOMYELIN PHOSPHODIESTERASE 4"/>
    <property type="match status" value="1"/>
</dbReference>
<comment type="caution">
    <text evidence="6">The sequence shown here is derived from an EMBL/GenBank/DDBJ whole genome shotgun (WGS) entry which is preliminary data.</text>
</comment>
<dbReference type="EMBL" id="JAZDUA010000188">
    <property type="protein sequence ID" value="KAK7865033.1"/>
    <property type="molecule type" value="Genomic_DNA"/>
</dbReference>
<feature type="transmembrane region" description="Helical" evidence="5">
    <location>
        <begin position="758"/>
        <end position="777"/>
    </location>
</feature>
<keyword evidence="7" id="KW-1185">Reference proteome</keyword>
<protein>
    <recommendedName>
        <fullName evidence="8">Sphingomyelin phosphodiesterase 4</fullName>
    </recommendedName>
</protein>
<evidence type="ECO:0000256" key="5">
    <source>
        <dbReference type="SAM" id="Phobius"/>
    </source>
</evidence>
<dbReference type="Pfam" id="PF14724">
    <property type="entry name" value="mit_SMPDase"/>
    <property type="match status" value="2"/>
</dbReference>
<keyword evidence="4 5" id="KW-0472">Membrane</keyword>
<comment type="subcellular location">
    <subcellularLocation>
        <location evidence="1">Membrane</location>
        <topology evidence="1">Single-pass membrane protein</topology>
    </subcellularLocation>
</comment>
<name>A0AAN9Z1Z3_9ORTH</name>
<evidence type="ECO:0000256" key="1">
    <source>
        <dbReference type="ARBA" id="ARBA00004167"/>
    </source>
</evidence>
<gene>
    <name evidence="6" type="ORF">R5R35_000049</name>
</gene>
<reference evidence="6 7" key="1">
    <citation type="submission" date="2024-03" db="EMBL/GenBank/DDBJ databases">
        <title>The genome assembly and annotation of the cricket Gryllus longicercus Weissman &amp; Gray.</title>
        <authorList>
            <person name="Szrajer S."/>
            <person name="Gray D."/>
            <person name="Ylla G."/>
        </authorList>
    </citation>
    <scope>NUCLEOTIDE SEQUENCE [LARGE SCALE GENOMIC DNA]</scope>
    <source>
        <strain evidence="6">DAG 2021-001</strain>
        <tissue evidence="6">Whole body minus gut</tissue>
    </source>
</reference>
<keyword evidence="2 5" id="KW-0812">Transmembrane</keyword>
<evidence type="ECO:0008006" key="8">
    <source>
        <dbReference type="Google" id="ProtNLM"/>
    </source>
</evidence>
<dbReference type="GO" id="GO:0006685">
    <property type="term" value="P:sphingomyelin catabolic process"/>
    <property type="evidence" value="ECO:0007669"/>
    <property type="project" value="TreeGrafter"/>
</dbReference>
<dbReference type="GO" id="GO:0046475">
    <property type="term" value="P:glycerophospholipid catabolic process"/>
    <property type="evidence" value="ECO:0007669"/>
    <property type="project" value="TreeGrafter"/>
</dbReference>
<sequence length="807" mass="93972">MNEVMIRLQNIFGLPLCSRCEEIRRLIAECSQKELQSMFPILLENIFGINNQQGWNLCSLSSVIYPTDYEYVLHFLSSQGPMFNLIYRLMSDCYLKYEFSLSLFPPNVKKLFEEDIPQYYLDKIQIDQHTKMVTSLALNPFEYYIFHFASYLVSPFIKSTTSQPTDSVYVSLCEDYLLCFLPCTRSEVLPPVDHQIVKSPVPRPQVVTTPVKTPTIFRQSILSKTNPPASFHSSPNAQTTPHMEVWRTETVIQAFLDLWLTYGCIEVNSFARIRDLPGGDRIRIARLLVKHFHYFANVGESDLTPMGEIRRSLRQVTRLKIYTFLRRTIQDWPLDSSFRGVLETWLSYIQPWRYLNFDKRNRSQAMGVKDPDENFYGVERHMWTTFIVENLFAYTIIFQQLIPRFSRLDLTTPRNAHMLHRVSKVFAQPHLNVLLAEAEACLNEEARWAASRSRGFNSELRGLPETMPELITGSPTIATFGHKWNAVLKQLLQELEGPHYEYTFLFDYASGKIEDLLKMVLEATIAAHILLKYEEKLKRGQTRTFMSKLKEFFCTSLESSEFSIEERKKVVLYLETSLKNFAVFFKVPPPALPDLTEMTLQDVSSLLRPEYSSLYQFTNNNVLGVENQSPRSLQTLRFRKAAITYEGDPDLQPVRSNECAILVHLFFMITSNLNFKFKDEMALLYYRDDIVGKIARQIMWCPLVIRTYDKSAHTRFAQLTENLLPPRLSLRGFASLQFLSYCSVIVLVFWFWGYHPLFLMMCAFLFWALYIFMRALCEPLFVHAERESPPQSLNVSDVSDRDLSVSF</sequence>
<dbReference type="GO" id="GO:0046513">
    <property type="term" value="P:ceramide biosynthetic process"/>
    <property type="evidence" value="ECO:0007669"/>
    <property type="project" value="TreeGrafter"/>
</dbReference>
<evidence type="ECO:0000256" key="2">
    <source>
        <dbReference type="ARBA" id="ARBA00022692"/>
    </source>
</evidence>
<dbReference type="GO" id="GO:0050290">
    <property type="term" value="F:sphingomyelin phosphodiesterase D activity"/>
    <property type="evidence" value="ECO:0007669"/>
    <property type="project" value="InterPro"/>
</dbReference>
<dbReference type="PANTHER" id="PTHR12988:SF6">
    <property type="entry name" value="SPHINGOMYELIN PHOSPHODIESTERASE 4"/>
    <property type="match status" value="1"/>
</dbReference>
<evidence type="ECO:0000313" key="6">
    <source>
        <dbReference type="EMBL" id="KAK7865033.1"/>
    </source>
</evidence>
<evidence type="ECO:0000256" key="4">
    <source>
        <dbReference type="ARBA" id="ARBA00023136"/>
    </source>
</evidence>
<proteinExistence type="predicted"/>
<dbReference type="Proteomes" id="UP001378592">
    <property type="component" value="Unassembled WGS sequence"/>
</dbReference>
<evidence type="ECO:0000313" key="7">
    <source>
        <dbReference type="Proteomes" id="UP001378592"/>
    </source>
</evidence>
<accession>A0AAN9Z1Z3</accession>
<organism evidence="6 7">
    <name type="scientific">Gryllus longicercus</name>
    <dbReference type="NCBI Taxonomy" id="2509291"/>
    <lineage>
        <taxon>Eukaryota</taxon>
        <taxon>Metazoa</taxon>
        <taxon>Ecdysozoa</taxon>
        <taxon>Arthropoda</taxon>
        <taxon>Hexapoda</taxon>
        <taxon>Insecta</taxon>
        <taxon>Pterygota</taxon>
        <taxon>Neoptera</taxon>
        <taxon>Polyneoptera</taxon>
        <taxon>Orthoptera</taxon>
        <taxon>Ensifera</taxon>
        <taxon>Gryllidea</taxon>
        <taxon>Grylloidea</taxon>
        <taxon>Gryllidae</taxon>
        <taxon>Gryllinae</taxon>
        <taxon>Gryllus</taxon>
    </lineage>
</organism>